<protein>
    <submittedName>
        <fullName evidence="2">Uncharacterized protein</fullName>
    </submittedName>
</protein>
<keyword evidence="1" id="KW-1133">Transmembrane helix</keyword>
<name>A0A061ETM2_THECC</name>
<dbReference type="Proteomes" id="UP000026915">
    <property type="component" value="Chromosome 5"/>
</dbReference>
<sequence length="74" mass="8262">MRGITSDDKYKFNSSIVNLFFFAFIFTLFSSLTKCHLSGAIVYFGNPSSTSLSIFSSFNSIFHSFPPPSYLVLA</sequence>
<accession>A0A061ETM2</accession>
<gene>
    <name evidence="2" type="ORF">TCM_022832</name>
</gene>
<dbReference type="AlphaFoldDB" id="A0A061ETM2"/>
<keyword evidence="3" id="KW-1185">Reference proteome</keyword>
<evidence type="ECO:0000256" key="1">
    <source>
        <dbReference type="SAM" id="Phobius"/>
    </source>
</evidence>
<reference evidence="2 3" key="1">
    <citation type="journal article" date="2013" name="Genome Biol.">
        <title>The genome sequence of the most widely cultivated cacao type and its use to identify candidate genes regulating pod color.</title>
        <authorList>
            <person name="Motamayor J.C."/>
            <person name="Mockaitis K."/>
            <person name="Schmutz J."/>
            <person name="Haiminen N."/>
            <person name="Iii D.L."/>
            <person name="Cornejo O."/>
            <person name="Findley S.D."/>
            <person name="Zheng P."/>
            <person name="Utro F."/>
            <person name="Royaert S."/>
            <person name="Saski C."/>
            <person name="Jenkins J."/>
            <person name="Podicheti R."/>
            <person name="Zhao M."/>
            <person name="Scheffler B.E."/>
            <person name="Stack J.C."/>
            <person name="Feltus F.A."/>
            <person name="Mustiga G.M."/>
            <person name="Amores F."/>
            <person name="Phillips W."/>
            <person name="Marelli J.P."/>
            <person name="May G.D."/>
            <person name="Shapiro H."/>
            <person name="Ma J."/>
            <person name="Bustamante C.D."/>
            <person name="Schnell R.J."/>
            <person name="Main D."/>
            <person name="Gilbert D."/>
            <person name="Parida L."/>
            <person name="Kuhn D.N."/>
        </authorList>
    </citation>
    <scope>NUCLEOTIDE SEQUENCE [LARGE SCALE GENOMIC DNA]</scope>
    <source>
        <strain evidence="3">cv. Matina 1-6</strain>
    </source>
</reference>
<dbReference type="InParanoid" id="A0A061ETM2"/>
<dbReference type="HOGENOM" id="CLU_2692779_0_0_1"/>
<evidence type="ECO:0000313" key="3">
    <source>
        <dbReference type="Proteomes" id="UP000026915"/>
    </source>
</evidence>
<feature type="transmembrane region" description="Helical" evidence="1">
    <location>
        <begin position="12"/>
        <end position="32"/>
    </location>
</feature>
<dbReference type="EMBL" id="CM001883">
    <property type="protein sequence ID" value="EOY08415.1"/>
    <property type="molecule type" value="Genomic_DNA"/>
</dbReference>
<evidence type="ECO:0000313" key="2">
    <source>
        <dbReference type="EMBL" id="EOY08415.1"/>
    </source>
</evidence>
<keyword evidence="1" id="KW-0812">Transmembrane</keyword>
<keyword evidence="1" id="KW-0472">Membrane</keyword>
<organism evidence="2 3">
    <name type="scientific">Theobroma cacao</name>
    <name type="common">Cacao</name>
    <name type="synonym">Cocoa</name>
    <dbReference type="NCBI Taxonomy" id="3641"/>
    <lineage>
        <taxon>Eukaryota</taxon>
        <taxon>Viridiplantae</taxon>
        <taxon>Streptophyta</taxon>
        <taxon>Embryophyta</taxon>
        <taxon>Tracheophyta</taxon>
        <taxon>Spermatophyta</taxon>
        <taxon>Magnoliopsida</taxon>
        <taxon>eudicotyledons</taxon>
        <taxon>Gunneridae</taxon>
        <taxon>Pentapetalae</taxon>
        <taxon>rosids</taxon>
        <taxon>malvids</taxon>
        <taxon>Malvales</taxon>
        <taxon>Malvaceae</taxon>
        <taxon>Byttnerioideae</taxon>
        <taxon>Theobroma</taxon>
    </lineage>
</organism>
<proteinExistence type="predicted"/>
<dbReference type="Gramene" id="EOY08415">
    <property type="protein sequence ID" value="EOY08415"/>
    <property type="gene ID" value="TCM_022832"/>
</dbReference>